<dbReference type="Proteomes" id="UP001176961">
    <property type="component" value="Unassembled WGS sequence"/>
</dbReference>
<dbReference type="AlphaFoldDB" id="A0AA36HDM2"/>
<comment type="caution">
    <text evidence="1">The sequence shown here is derived from an EMBL/GenBank/DDBJ whole genome shotgun (WGS) entry which is preliminary data.</text>
</comment>
<keyword evidence="2" id="KW-1185">Reference proteome</keyword>
<name>A0AA36HDM2_CYLNA</name>
<accession>A0AA36HDM2</accession>
<reference evidence="1" key="1">
    <citation type="submission" date="2023-07" db="EMBL/GenBank/DDBJ databases">
        <authorList>
            <consortium name="CYATHOMIX"/>
        </authorList>
    </citation>
    <scope>NUCLEOTIDE SEQUENCE</scope>
    <source>
        <strain evidence="1">N/A</strain>
    </source>
</reference>
<organism evidence="1 2">
    <name type="scientific">Cylicocyclus nassatus</name>
    <name type="common">Nematode worm</name>
    <dbReference type="NCBI Taxonomy" id="53992"/>
    <lineage>
        <taxon>Eukaryota</taxon>
        <taxon>Metazoa</taxon>
        <taxon>Ecdysozoa</taxon>
        <taxon>Nematoda</taxon>
        <taxon>Chromadorea</taxon>
        <taxon>Rhabditida</taxon>
        <taxon>Rhabditina</taxon>
        <taxon>Rhabditomorpha</taxon>
        <taxon>Strongyloidea</taxon>
        <taxon>Strongylidae</taxon>
        <taxon>Cylicocyclus</taxon>
    </lineage>
</organism>
<dbReference type="EMBL" id="CATQJL010000316">
    <property type="protein sequence ID" value="CAJ0608159.1"/>
    <property type="molecule type" value="Genomic_DNA"/>
</dbReference>
<gene>
    <name evidence="1" type="ORF">CYNAS_LOCUS20142</name>
</gene>
<protein>
    <submittedName>
        <fullName evidence="1">Uncharacterized protein</fullName>
    </submittedName>
</protein>
<proteinExistence type="predicted"/>
<sequence>MIYVKKMIGSISSAFKREIRISNPGSLRRYSNAISVQQWCQFDYFFESKQGHNCGSSQAAPEEHRGTYNYPYLTFPNFKRHVSETGEIIVDFFSLTSTLCQNNFLLQSRTIPHTIQHKYTDYMSP</sequence>
<evidence type="ECO:0000313" key="1">
    <source>
        <dbReference type="EMBL" id="CAJ0608159.1"/>
    </source>
</evidence>
<evidence type="ECO:0000313" key="2">
    <source>
        <dbReference type="Proteomes" id="UP001176961"/>
    </source>
</evidence>